<evidence type="ECO:0000256" key="1">
    <source>
        <dbReference type="SAM" id="MobiDB-lite"/>
    </source>
</evidence>
<dbReference type="PANTHER" id="PTHR37614:SF2">
    <property type="entry name" value="OS02G0121400 PROTEIN"/>
    <property type="match status" value="1"/>
</dbReference>
<feature type="compositionally biased region" description="Basic residues" evidence="1">
    <location>
        <begin position="31"/>
        <end position="42"/>
    </location>
</feature>
<dbReference type="Proteomes" id="UP000195402">
    <property type="component" value="Unassembled WGS sequence"/>
</dbReference>
<protein>
    <submittedName>
        <fullName evidence="2">Uncharacterized protein</fullName>
    </submittedName>
</protein>
<gene>
    <name evidence="2" type="ORF">BVC80_1831g99</name>
</gene>
<name>A0A200R762_MACCD</name>
<dbReference type="PANTHER" id="PTHR37614">
    <property type="entry name" value="OS02G0121400 PROTEIN"/>
    <property type="match status" value="1"/>
</dbReference>
<keyword evidence="3" id="KW-1185">Reference proteome</keyword>
<dbReference type="OMA" id="SHNGESP"/>
<comment type="caution">
    <text evidence="2">The sequence shown here is derived from an EMBL/GenBank/DDBJ whole genome shotgun (WGS) entry which is preliminary data.</text>
</comment>
<evidence type="ECO:0000313" key="2">
    <source>
        <dbReference type="EMBL" id="OVA18562.1"/>
    </source>
</evidence>
<accession>A0A200R762</accession>
<proteinExistence type="predicted"/>
<feature type="region of interest" description="Disordered" evidence="1">
    <location>
        <begin position="1"/>
        <end position="45"/>
    </location>
</feature>
<dbReference type="EMBL" id="MVGT01000435">
    <property type="protein sequence ID" value="OVA18562.1"/>
    <property type="molecule type" value="Genomic_DNA"/>
</dbReference>
<evidence type="ECO:0000313" key="3">
    <source>
        <dbReference type="Proteomes" id="UP000195402"/>
    </source>
</evidence>
<dbReference type="AlphaFoldDB" id="A0A200R762"/>
<organism evidence="2 3">
    <name type="scientific">Macleaya cordata</name>
    <name type="common">Five-seeded plume-poppy</name>
    <name type="synonym">Bocconia cordata</name>
    <dbReference type="NCBI Taxonomy" id="56857"/>
    <lineage>
        <taxon>Eukaryota</taxon>
        <taxon>Viridiplantae</taxon>
        <taxon>Streptophyta</taxon>
        <taxon>Embryophyta</taxon>
        <taxon>Tracheophyta</taxon>
        <taxon>Spermatophyta</taxon>
        <taxon>Magnoliopsida</taxon>
        <taxon>Ranunculales</taxon>
        <taxon>Papaveraceae</taxon>
        <taxon>Papaveroideae</taxon>
        <taxon>Macleaya</taxon>
    </lineage>
</organism>
<dbReference type="InParanoid" id="A0A200R762"/>
<sequence length="250" mass="28441">MLARMKQRSNHNNVYYYSDDSDIEDESDSKKKPHKRKVSKKKTKEELEEALIKISDQNDTFKKAVEKVMEHYETLMAENLRIKSKMQELSNYRQREGLLDLNSSETGTSLDLLVEPAGPTVPSPAPEQPVELVSMMGYEQPPLVDQKPFGSEIFENSGYPYVQMPTSLPVGIGLAMAQRLGSLGIPDLNFTADHETTTATVPAATRTRMRFFQPFDLRKAVLTAEARRRRIEMTKVKKSMANAKTRLQIR</sequence>
<dbReference type="OrthoDB" id="1721092at2759"/>
<reference evidence="2 3" key="1">
    <citation type="journal article" date="2017" name="Mol. Plant">
        <title>The Genome of Medicinal Plant Macleaya cordata Provides New Insights into Benzylisoquinoline Alkaloids Metabolism.</title>
        <authorList>
            <person name="Liu X."/>
            <person name="Liu Y."/>
            <person name="Huang P."/>
            <person name="Ma Y."/>
            <person name="Qing Z."/>
            <person name="Tang Q."/>
            <person name="Cao H."/>
            <person name="Cheng P."/>
            <person name="Zheng Y."/>
            <person name="Yuan Z."/>
            <person name="Zhou Y."/>
            <person name="Liu J."/>
            <person name="Tang Z."/>
            <person name="Zhuo Y."/>
            <person name="Zhang Y."/>
            <person name="Yu L."/>
            <person name="Huang J."/>
            <person name="Yang P."/>
            <person name="Peng Q."/>
            <person name="Zhang J."/>
            <person name="Jiang W."/>
            <person name="Zhang Z."/>
            <person name="Lin K."/>
            <person name="Ro D.K."/>
            <person name="Chen X."/>
            <person name="Xiong X."/>
            <person name="Shang Y."/>
            <person name="Huang S."/>
            <person name="Zeng J."/>
        </authorList>
    </citation>
    <scope>NUCLEOTIDE SEQUENCE [LARGE SCALE GENOMIC DNA]</scope>
    <source>
        <strain evidence="3">cv. BLH2017</strain>
        <tissue evidence="2">Root</tissue>
    </source>
</reference>